<evidence type="ECO:0000313" key="2">
    <source>
        <dbReference type="Proteomes" id="UP000316196"/>
    </source>
</evidence>
<dbReference type="RefSeq" id="WP_343933320.1">
    <property type="nucleotide sequence ID" value="NZ_BAAAMD010000003.1"/>
</dbReference>
<proteinExistence type="predicted"/>
<accession>A0A542ZPS6</accession>
<evidence type="ECO:0000313" key="1">
    <source>
        <dbReference type="EMBL" id="TQL62364.1"/>
    </source>
</evidence>
<name>A0A542ZPS6_9ACTN</name>
<dbReference type="EMBL" id="VFOR01000001">
    <property type="protein sequence ID" value="TQL62364.1"/>
    <property type="molecule type" value="Genomic_DNA"/>
</dbReference>
<protein>
    <submittedName>
        <fullName evidence="1">Uncharacterized protein</fullName>
    </submittedName>
</protein>
<comment type="caution">
    <text evidence="1">The sequence shown here is derived from an EMBL/GenBank/DDBJ whole genome shotgun (WGS) entry which is preliminary data.</text>
</comment>
<reference evidence="1 2" key="1">
    <citation type="submission" date="2019-06" db="EMBL/GenBank/DDBJ databases">
        <title>Sequencing the genomes of 1000 actinobacteria strains.</title>
        <authorList>
            <person name="Klenk H.-P."/>
        </authorList>
    </citation>
    <scope>NUCLEOTIDE SEQUENCE [LARGE SCALE GENOMIC DNA]</scope>
    <source>
        <strain evidence="1 2">DSM 8251</strain>
    </source>
</reference>
<dbReference type="AlphaFoldDB" id="A0A542ZPS6"/>
<gene>
    <name evidence="1" type="ORF">FB460_0138</name>
</gene>
<dbReference type="Proteomes" id="UP000316196">
    <property type="component" value="Unassembled WGS sequence"/>
</dbReference>
<organism evidence="1 2">
    <name type="scientific">Propioniferax innocua</name>
    <dbReference type="NCBI Taxonomy" id="1753"/>
    <lineage>
        <taxon>Bacteria</taxon>
        <taxon>Bacillati</taxon>
        <taxon>Actinomycetota</taxon>
        <taxon>Actinomycetes</taxon>
        <taxon>Propionibacteriales</taxon>
        <taxon>Propionibacteriaceae</taxon>
        <taxon>Propioniferax</taxon>
    </lineage>
</organism>
<keyword evidence="2" id="KW-1185">Reference proteome</keyword>
<sequence>MSRQSGRNHSATIQIMMLTDCAVIRCATSGDVLTCAPSGVGPRCRTIDGCPC</sequence>